<organism evidence="1">
    <name type="scientific">marine metagenome</name>
    <dbReference type="NCBI Taxonomy" id="408172"/>
    <lineage>
        <taxon>unclassified sequences</taxon>
        <taxon>metagenomes</taxon>
        <taxon>ecological metagenomes</taxon>
    </lineage>
</organism>
<evidence type="ECO:0000313" key="1">
    <source>
        <dbReference type="EMBL" id="SVD42539.1"/>
    </source>
</evidence>
<gene>
    <name evidence="1" type="ORF">METZ01_LOCUS395393</name>
</gene>
<sequence>MKKKSPHKRILKEAAMMLKALTHARDDDGRKLDVCLLEVYLTDSETGQVIELEIGVDEDGELEKTFGSFDDRVEVELEDEHEEYKGLLN</sequence>
<dbReference type="EMBL" id="UINC01149835">
    <property type="protein sequence ID" value="SVD42539.1"/>
    <property type="molecule type" value="Genomic_DNA"/>
</dbReference>
<accession>A0A382V7S0</accession>
<proteinExistence type="predicted"/>
<protein>
    <submittedName>
        <fullName evidence="1">Uncharacterized protein</fullName>
    </submittedName>
</protein>
<name>A0A382V7S0_9ZZZZ</name>
<dbReference type="AlphaFoldDB" id="A0A382V7S0"/>
<reference evidence="1" key="1">
    <citation type="submission" date="2018-05" db="EMBL/GenBank/DDBJ databases">
        <authorList>
            <person name="Lanie J.A."/>
            <person name="Ng W.-L."/>
            <person name="Kazmierczak K.M."/>
            <person name="Andrzejewski T.M."/>
            <person name="Davidsen T.M."/>
            <person name="Wayne K.J."/>
            <person name="Tettelin H."/>
            <person name="Glass J.I."/>
            <person name="Rusch D."/>
            <person name="Podicherti R."/>
            <person name="Tsui H.-C.T."/>
            <person name="Winkler M.E."/>
        </authorList>
    </citation>
    <scope>NUCLEOTIDE SEQUENCE</scope>
</reference>